<dbReference type="EMBL" id="BAAAFH010000003">
    <property type="protein sequence ID" value="GAA0874389.1"/>
    <property type="molecule type" value="Genomic_DNA"/>
</dbReference>
<accession>A0ABN1MME4</accession>
<name>A0ABN1MME4_9FLAO</name>
<evidence type="ECO:0000313" key="1">
    <source>
        <dbReference type="EMBL" id="GAA0874389.1"/>
    </source>
</evidence>
<dbReference type="Proteomes" id="UP001501126">
    <property type="component" value="Unassembled WGS sequence"/>
</dbReference>
<keyword evidence="2" id="KW-1185">Reference proteome</keyword>
<evidence type="ECO:0000313" key="2">
    <source>
        <dbReference type="Proteomes" id="UP001501126"/>
    </source>
</evidence>
<protein>
    <submittedName>
        <fullName evidence="1">Uncharacterized protein</fullName>
    </submittedName>
</protein>
<proteinExistence type="predicted"/>
<reference evidence="1 2" key="1">
    <citation type="journal article" date="2019" name="Int. J. Syst. Evol. Microbiol.">
        <title>The Global Catalogue of Microorganisms (GCM) 10K type strain sequencing project: providing services to taxonomists for standard genome sequencing and annotation.</title>
        <authorList>
            <consortium name="The Broad Institute Genomics Platform"/>
            <consortium name="The Broad Institute Genome Sequencing Center for Infectious Disease"/>
            <person name="Wu L."/>
            <person name="Ma J."/>
        </authorList>
    </citation>
    <scope>NUCLEOTIDE SEQUENCE [LARGE SCALE GENOMIC DNA]</scope>
    <source>
        <strain evidence="1 2">JCM 16083</strain>
    </source>
</reference>
<comment type="caution">
    <text evidence="1">The sequence shown here is derived from an EMBL/GenBank/DDBJ whole genome shotgun (WGS) entry which is preliminary data.</text>
</comment>
<organism evidence="1 2">
    <name type="scientific">Wandonia haliotis</name>
    <dbReference type="NCBI Taxonomy" id="574963"/>
    <lineage>
        <taxon>Bacteria</taxon>
        <taxon>Pseudomonadati</taxon>
        <taxon>Bacteroidota</taxon>
        <taxon>Flavobacteriia</taxon>
        <taxon>Flavobacteriales</taxon>
        <taxon>Crocinitomicaceae</taxon>
        <taxon>Wandonia</taxon>
    </lineage>
</organism>
<sequence length="86" mass="9774">MTTKYIKLGVRSCQTLRTELTLENLPHVDLLLQRQKKSIRKLMDALTALQHVIQVEIMLIKDTIDLHNGTEGTELNILSVVPLIVL</sequence>
<gene>
    <name evidence="1" type="ORF">GCM10009118_07970</name>
</gene>